<name>D3AZ22_HETP5</name>
<dbReference type="EMBL" id="ADBJ01000006">
    <property type="protein sequence ID" value="EFA85579.1"/>
    <property type="molecule type" value="Genomic_DNA"/>
</dbReference>
<dbReference type="Proteomes" id="UP000001396">
    <property type="component" value="Unassembled WGS sequence"/>
</dbReference>
<reference evidence="1 2" key="1">
    <citation type="journal article" date="2011" name="Genome Res.">
        <title>Phylogeny-wide analysis of social amoeba genomes highlights ancient origins for complex intercellular communication.</title>
        <authorList>
            <person name="Heidel A.J."/>
            <person name="Lawal H.M."/>
            <person name="Felder M."/>
            <person name="Schilde C."/>
            <person name="Helps N.R."/>
            <person name="Tunggal B."/>
            <person name="Rivero F."/>
            <person name="John U."/>
            <person name="Schleicher M."/>
            <person name="Eichinger L."/>
            <person name="Platzer M."/>
            <person name="Noegel A.A."/>
            <person name="Schaap P."/>
            <person name="Gloeckner G."/>
        </authorList>
    </citation>
    <scope>NUCLEOTIDE SEQUENCE [LARGE SCALE GENOMIC DNA]</scope>
    <source>
        <strain evidence="2">ATCC 26659 / Pp 5 / PN500</strain>
    </source>
</reference>
<comment type="caution">
    <text evidence="1">The sequence shown here is derived from an EMBL/GenBank/DDBJ whole genome shotgun (WGS) entry which is preliminary data.</text>
</comment>
<evidence type="ECO:0000313" key="2">
    <source>
        <dbReference type="Proteomes" id="UP000001396"/>
    </source>
</evidence>
<gene>
    <name evidence="1" type="ORF">PPL_01362</name>
</gene>
<dbReference type="RefSeq" id="XP_020437686.1">
    <property type="nucleotide sequence ID" value="XM_020572371.1"/>
</dbReference>
<sequence length="70" mass="8180">MGLSVYMQDTHITTQQLSKALYGINKDDIYEDYINYIEALEHRIESLDDFMSSEAMFAQDMAYEIDLCNN</sequence>
<organism evidence="1 2">
    <name type="scientific">Heterostelium pallidum (strain ATCC 26659 / Pp 5 / PN500)</name>
    <name type="common">Cellular slime mold</name>
    <name type="synonym">Polysphondylium pallidum</name>
    <dbReference type="NCBI Taxonomy" id="670386"/>
    <lineage>
        <taxon>Eukaryota</taxon>
        <taxon>Amoebozoa</taxon>
        <taxon>Evosea</taxon>
        <taxon>Eumycetozoa</taxon>
        <taxon>Dictyostelia</taxon>
        <taxon>Acytosteliales</taxon>
        <taxon>Acytosteliaceae</taxon>
        <taxon>Heterostelium</taxon>
    </lineage>
</organism>
<keyword evidence="2" id="KW-1185">Reference proteome</keyword>
<protein>
    <submittedName>
        <fullName evidence="1">Uncharacterized protein</fullName>
    </submittedName>
</protein>
<evidence type="ECO:0000313" key="1">
    <source>
        <dbReference type="EMBL" id="EFA85579.1"/>
    </source>
</evidence>
<dbReference type="InParanoid" id="D3AZ22"/>
<dbReference type="AlphaFoldDB" id="D3AZ22"/>
<proteinExistence type="predicted"/>
<dbReference type="GeneID" id="31356891"/>
<accession>D3AZ22</accession>